<dbReference type="InterPro" id="IPR045851">
    <property type="entry name" value="AMP-bd_C_sf"/>
</dbReference>
<evidence type="ECO:0000313" key="6">
    <source>
        <dbReference type="Proteomes" id="UP000053890"/>
    </source>
</evidence>
<evidence type="ECO:0000259" key="3">
    <source>
        <dbReference type="Pfam" id="PF00501"/>
    </source>
</evidence>
<proteinExistence type="inferred from homology"/>
<comment type="similarity">
    <text evidence="1">Belongs to the ATP-dependent AMP-binding enzyme family.</text>
</comment>
<dbReference type="Gene3D" id="3.40.50.12780">
    <property type="entry name" value="N-terminal domain of ligase-like"/>
    <property type="match status" value="1"/>
</dbReference>
<feature type="domain" description="AMP-binding enzyme C-terminal" evidence="4">
    <location>
        <begin position="452"/>
        <end position="532"/>
    </location>
</feature>
<dbReference type="PANTHER" id="PTHR24096">
    <property type="entry name" value="LONG-CHAIN-FATTY-ACID--COA LIGASE"/>
    <property type="match status" value="1"/>
</dbReference>
<dbReference type="EMBL" id="KQ474082">
    <property type="protein sequence ID" value="KPV73531.1"/>
    <property type="molecule type" value="Genomic_DNA"/>
</dbReference>
<organism evidence="5 6">
    <name type="scientific">Rhodotorula graminis (strain WP1)</name>
    <dbReference type="NCBI Taxonomy" id="578459"/>
    <lineage>
        <taxon>Eukaryota</taxon>
        <taxon>Fungi</taxon>
        <taxon>Dikarya</taxon>
        <taxon>Basidiomycota</taxon>
        <taxon>Pucciniomycotina</taxon>
        <taxon>Microbotryomycetes</taxon>
        <taxon>Sporidiobolales</taxon>
        <taxon>Sporidiobolaceae</taxon>
        <taxon>Rhodotorula</taxon>
    </lineage>
</organism>
<dbReference type="Gene3D" id="3.30.300.30">
    <property type="match status" value="1"/>
</dbReference>
<dbReference type="AlphaFoldDB" id="A0A0P9GK20"/>
<gene>
    <name evidence="5" type="ORF">RHOBADRAFT_38091</name>
</gene>
<name>A0A0P9GK20_RHOGW</name>
<keyword evidence="6" id="KW-1185">Reference proteome</keyword>
<dbReference type="Pfam" id="PF00501">
    <property type="entry name" value="AMP-binding"/>
    <property type="match status" value="1"/>
</dbReference>
<evidence type="ECO:0000256" key="1">
    <source>
        <dbReference type="ARBA" id="ARBA00006432"/>
    </source>
</evidence>
<sequence length="552" mass="59371">MIYTSPFPPVEVAQQHKGGVFDFTLSSSNPNFNPSKTALIDALTGKKVSYGELASESLRFADGLTQVAKLKRRQTMLVFSPNSILYPVLLFAGQAAGLVVSTANSSYLPDELAHAIDLSDAAVIFASADTLDVTVKACKDAGFSHENVYVLPGSDGQLPSSLPQGMKAYDALRGSDSFKPVIPTFDEAKSDVAYLPFSSGTTGKAKGVALSAHNVTTCTLQTRQTKGIFDKADTVLSVLPQYHIFGLVVMIHLTFYNGGTCVVLPKFDLVKALESVQKYKCTTALVVPPIALALAKHPIVDKFDLSTLRYILCGAAPLSAELEGALHKRLKGRTLVFQGLGMTETTSVAMIPPNGDSKPGTVGKLLSTIEARLVSPEGKDVPKGEAGELWLRGPNIMLRYTKNEKSTRETLTDDGWLMTGDICTRTEDGYYAVIDRAKELIKYSGFQVAPAEVEGCLLECPLVADAAVIGVWSDERATELPRAYIVPNPEHAKSPTLKQDVAAFVADKLAPHKRLRGGVFILEAIPKSPSGKILRKDLRVLAAKETEGKAKL</sequence>
<dbReference type="CDD" id="cd05911">
    <property type="entry name" value="Firefly_Luc_like"/>
    <property type="match status" value="1"/>
</dbReference>
<dbReference type="Pfam" id="PF13193">
    <property type="entry name" value="AMP-binding_C"/>
    <property type="match status" value="1"/>
</dbReference>
<keyword evidence="2" id="KW-0436">Ligase</keyword>
<accession>A0A0P9GK20</accession>
<dbReference type="PROSITE" id="PS00455">
    <property type="entry name" value="AMP_BINDING"/>
    <property type="match status" value="1"/>
</dbReference>
<dbReference type="InterPro" id="IPR000873">
    <property type="entry name" value="AMP-dep_synth/lig_dom"/>
</dbReference>
<dbReference type="SUPFAM" id="SSF56801">
    <property type="entry name" value="Acetyl-CoA synthetase-like"/>
    <property type="match status" value="1"/>
</dbReference>
<feature type="domain" description="AMP-dependent synthetase/ligase" evidence="3">
    <location>
        <begin position="33"/>
        <end position="400"/>
    </location>
</feature>
<dbReference type="OrthoDB" id="6509636at2759"/>
<dbReference type="InterPro" id="IPR020845">
    <property type="entry name" value="AMP-binding_CS"/>
</dbReference>
<dbReference type="GO" id="GO:0016405">
    <property type="term" value="F:CoA-ligase activity"/>
    <property type="evidence" value="ECO:0007669"/>
    <property type="project" value="TreeGrafter"/>
</dbReference>
<dbReference type="OMA" id="PNSSFWY"/>
<dbReference type="InterPro" id="IPR025110">
    <property type="entry name" value="AMP-bd_C"/>
</dbReference>
<evidence type="ECO:0000313" key="5">
    <source>
        <dbReference type="EMBL" id="KPV73531.1"/>
    </source>
</evidence>
<protein>
    <submittedName>
        <fullName evidence="5">Uncharacterized protein</fullName>
    </submittedName>
</protein>
<reference evidence="5 6" key="1">
    <citation type="journal article" date="2015" name="Front. Microbiol.">
        <title>Genome sequence of the plant growth promoting endophytic yeast Rhodotorula graminis WP1.</title>
        <authorList>
            <person name="Firrincieli A."/>
            <person name="Otillar R."/>
            <person name="Salamov A."/>
            <person name="Schmutz J."/>
            <person name="Khan Z."/>
            <person name="Redman R.S."/>
            <person name="Fleck N.D."/>
            <person name="Lindquist E."/>
            <person name="Grigoriev I.V."/>
            <person name="Doty S.L."/>
        </authorList>
    </citation>
    <scope>NUCLEOTIDE SEQUENCE [LARGE SCALE GENOMIC DNA]</scope>
    <source>
        <strain evidence="5 6">WP1</strain>
    </source>
</reference>
<dbReference type="InterPro" id="IPR042099">
    <property type="entry name" value="ANL_N_sf"/>
</dbReference>
<dbReference type="STRING" id="578459.A0A0P9GK20"/>
<evidence type="ECO:0000256" key="2">
    <source>
        <dbReference type="ARBA" id="ARBA00022598"/>
    </source>
</evidence>
<dbReference type="Proteomes" id="UP000053890">
    <property type="component" value="Unassembled WGS sequence"/>
</dbReference>
<dbReference type="GeneID" id="28973940"/>
<dbReference type="RefSeq" id="XP_018269580.1">
    <property type="nucleotide sequence ID" value="XM_018413491.1"/>
</dbReference>
<evidence type="ECO:0000259" key="4">
    <source>
        <dbReference type="Pfam" id="PF13193"/>
    </source>
</evidence>
<dbReference type="PANTHER" id="PTHR24096:SF149">
    <property type="entry name" value="AMP-BINDING DOMAIN-CONTAINING PROTEIN-RELATED"/>
    <property type="match status" value="1"/>
</dbReference>